<dbReference type="Pfam" id="PF00753">
    <property type="entry name" value="Lactamase_B"/>
    <property type="match status" value="1"/>
</dbReference>
<feature type="chain" id="PRO_5006062571" evidence="2">
    <location>
        <begin position="23"/>
        <end position="306"/>
    </location>
</feature>
<comment type="similarity">
    <text evidence="1">Belongs to the metallo-beta-lactamase superfamily. Class-B beta-lactamase family.</text>
</comment>
<dbReference type="RefSeq" id="WP_058263543.1">
    <property type="nucleotide sequence ID" value="NZ_CYSA01000026.1"/>
</dbReference>
<reference evidence="4 5" key="1">
    <citation type="submission" date="2015-09" db="EMBL/GenBank/DDBJ databases">
        <authorList>
            <consortium name="Swine Surveillance"/>
        </authorList>
    </citation>
    <scope>NUCLEOTIDE SEQUENCE [LARGE SCALE GENOMIC DNA]</scope>
    <source>
        <strain evidence="4 5">CECT 4357</strain>
    </source>
</reference>
<dbReference type="GO" id="GO:0017001">
    <property type="term" value="P:antibiotic catabolic process"/>
    <property type="evidence" value="ECO:0007669"/>
    <property type="project" value="UniProtKB-ARBA"/>
</dbReference>
<keyword evidence="4" id="KW-0378">Hydrolase</keyword>
<dbReference type="OrthoDB" id="420651at2"/>
<dbReference type="STRING" id="53501.SAMN04488043_101433"/>
<protein>
    <submittedName>
        <fullName evidence="4">Beta-lactamase</fullName>
        <ecNumber evidence="4">3.5.2.6</ecNumber>
    </submittedName>
</protein>
<dbReference type="Gene3D" id="3.60.15.10">
    <property type="entry name" value="Ribonuclease Z/Hydroxyacylglutathione hydrolase-like"/>
    <property type="match status" value="1"/>
</dbReference>
<keyword evidence="5" id="KW-1185">Reference proteome</keyword>
<dbReference type="AlphaFoldDB" id="A0A0P1FGD2"/>
<evidence type="ECO:0000259" key="3">
    <source>
        <dbReference type="SMART" id="SM00849"/>
    </source>
</evidence>
<keyword evidence="2" id="KW-0732">Signal</keyword>
<dbReference type="CDD" id="cd16282">
    <property type="entry name" value="metallo-hydrolase-like_MBL-fold"/>
    <property type="match status" value="1"/>
</dbReference>
<dbReference type="GO" id="GO:0008800">
    <property type="term" value="F:beta-lactamase activity"/>
    <property type="evidence" value="ECO:0007669"/>
    <property type="project" value="UniProtKB-EC"/>
</dbReference>
<dbReference type="PANTHER" id="PTHR42951:SF4">
    <property type="entry name" value="ACYL-COENZYME A THIOESTERASE MBLAC2"/>
    <property type="match status" value="1"/>
</dbReference>
<dbReference type="EC" id="3.5.2.6" evidence="4"/>
<organism evidence="4 5">
    <name type="scientific">Thalassovita gelatinovora</name>
    <name type="common">Thalassobius gelatinovorus</name>
    <dbReference type="NCBI Taxonomy" id="53501"/>
    <lineage>
        <taxon>Bacteria</taxon>
        <taxon>Pseudomonadati</taxon>
        <taxon>Pseudomonadota</taxon>
        <taxon>Alphaproteobacteria</taxon>
        <taxon>Rhodobacterales</taxon>
        <taxon>Roseobacteraceae</taxon>
        <taxon>Thalassovita</taxon>
    </lineage>
</organism>
<dbReference type="SMART" id="SM00849">
    <property type="entry name" value="Lactamase_B"/>
    <property type="match status" value="1"/>
</dbReference>
<accession>A0A0P1FGD2</accession>
<evidence type="ECO:0000256" key="2">
    <source>
        <dbReference type="SAM" id="SignalP"/>
    </source>
</evidence>
<dbReference type="InterPro" id="IPR001279">
    <property type="entry name" value="Metallo-B-lactamas"/>
</dbReference>
<feature type="signal peptide" evidence="2">
    <location>
        <begin position="1"/>
        <end position="22"/>
    </location>
</feature>
<dbReference type="PANTHER" id="PTHR42951">
    <property type="entry name" value="METALLO-BETA-LACTAMASE DOMAIN-CONTAINING"/>
    <property type="match status" value="1"/>
</dbReference>
<dbReference type="Proteomes" id="UP000051587">
    <property type="component" value="Unassembled WGS sequence"/>
</dbReference>
<evidence type="ECO:0000313" key="4">
    <source>
        <dbReference type="EMBL" id="CUH67127.1"/>
    </source>
</evidence>
<name>A0A0P1FGD2_THAGE</name>
<dbReference type="InterPro" id="IPR050855">
    <property type="entry name" value="NDM-1-like"/>
</dbReference>
<evidence type="ECO:0000313" key="5">
    <source>
        <dbReference type="Proteomes" id="UP000051587"/>
    </source>
</evidence>
<feature type="domain" description="Metallo-beta-lactamase" evidence="3">
    <location>
        <begin position="53"/>
        <end position="237"/>
    </location>
</feature>
<evidence type="ECO:0000256" key="1">
    <source>
        <dbReference type="ARBA" id="ARBA00005250"/>
    </source>
</evidence>
<dbReference type="SUPFAM" id="SSF56281">
    <property type="entry name" value="Metallo-hydrolase/oxidoreductase"/>
    <property type="match status" value="1"/>
</dbReference>
<proteinExistence type="inferred from homology"/>
<gene>
    <name evidence="4" type="primary">cphA</name>
    <name evidence="4" type="ORF">TG4357_02827</name>
</gene>
<dbReference type="InterPro" id="IPR036866">
    <property type="entry name" value="RibonucZ/Hydroxyglut_hydro"/>
</dbReference>
<dbReference type="EMBL" id="CYSA01000026">
    <property type="protein sequence ID" value="CUH67127.1"/>
    <property type="molecule type" value="Genomic_DNA"/>
</dbReference>
<sequence>MKIYRLFGAAFALAFASSVAQADMLEVQNVTDGVFALVGPMEQRSAANLANNATFGVVVTDEGVVLMDPGGSWKGAEAIHAQIREITDQPVRYVIDTGGQDHRWLGNGYWQAQGATVIASQAAVEDHKARGSQQLSALTQFLGDQLSGTNPAYANVTFEDSYMLELGGVTFEITHAGQAHTPGDSFVWLAAKDTVFTGDIVYVERILGNGGQSNAKSWIATFEAMAALKPTHVVPGHGHATTLEKATADTYDYLVNLRTRIGALIEDGGDIIDAPKIDQSAFSYLDQFDSLAGRNAQTTYEQMEWE</sequence>